<keyword evidence="8 11" id="KW-0472">Membrane</keyword>
<dbReference type="SFLD" id="SFLDG00002">
    <property type="entry name" value="C1.7:_P-type_atpase_like"/>
    <property type="match status" value="1"/>
</dbReference>
<keyword evidence="6" id="KW-1278">Translocase</keyword>
<feature type="region of interest" description="Disordered" evidence="10">
    <location>
        <begin position="159"/>
        <end position="178"/>
    </location>
</feature>
<dbReference type="GO" id="GO:0036376">
    <property type="term" value="P:sodium ion export across plasma membrane"/>
    <property type="evidence" value="ECO:0007669"/>
    <property type="project" value="TreeGrafter"/>
</dbReference>
<keyword evidence="7 11" id="KW-1133">Transmembrane helix</keyword>
<dbReference type="Pfam" id="PF00689">
    <property type="entry name" value="Cation_ATPase_C"/>
    <property type="match status" value="1"/>
</dbReference>
<dbReference type="GO" id="GO:0005524">
    <property type="term" value="F:ATP binding"/>
    <property type="evidence" value="ECO:0007669"/>
    <property type="project" value="UniProtKB-KW"/>
</dbReference>
<dbReference type="InterPro" id="IPR023214">
    <property type="entry name" value="HAD_sf"/>
</dbReference>
<dbReference type="Proteomes" id="UP000321379">
    <property type="component" value="Unassembled WGS sequence"/>
</dbReference>
<evidence type="ECO:0000313" key="14">
    <source>
        <dbReference type="Proteomes" id="UP000321379"/>
    </source>
</evidence>
<feature type="transmembrane region" description="Helical" evidence="11">
    <location>
        <begin position="231"/>
        <end position="250"/>
    </location>
</feature>
<evidence type="ECO:0000256" key="3">
    <source>
        <dbReference type="ARBA" id="ARBA00022692"/>
    </source>
</evidence>
<dbReference type="PRINTS" id="PR00119">
    <property type="entry name" value="CATATPASE"/>
</dbReference>
<comment type="subcellular location">
    <subcellularLocation>
        <location evidence="1">Cell membrane</location>
        <topology evidence="1">Multi-pass membrane protein</topology>
    </subcellularLocation>
</comment>
<dbReference type="Pfam" id="PF00702">
    <property type="entry name" value="Hydrolase"/>
    <property type="match status" value="1"/>
</dbReference>
<dbReference type="GO" id="GO:0005886">
    <property type="term" value="C:plasma membrane"/>
    <property type="evidence" value="ECO:0007669"/>
    <property type="project" value="UniProtKB-SubCell"/>
</dbReference>
<evidence type="ECO:0000256" key="4">
    <source>
        <dbReference type="ARBA" id="ARBA00022741"/>
    </source>
</evidence>
<keyword evidence="14" id="KW-1185">Reference proteome</keyword>
<dbReference type="Gene3D" id="2.70.150.10">
    <property type="entry name" value="Calcium-transporting ATPase, cytoplasmic transduction domain A"/>
    <property type="match status" value="1"/>
</dbReference>
<dbReference type="AlphaFoldDB" id="A0A5C8UNN3"/>
<feature type="transmembrane region" description="Helical" evidence="11">
    <location>
        <begin position="752"/>
        <end position="769"/>
    </location>
</feature>
<evidence type="ECO:0000256" key="1">
    <source>
        <dbReference type="ARBA" id="ARBA00004651"/>
    </source>
</evidence>
<dbReference type="SFLD" id="SFLDF00027">
    <property type="entry name" value="p-type_atpase"/>
    <property type="match status" value="1"/>
</dbReference>
<dbReference type="PANTHER" id="PTHR43294">
    <property type="entry name" value="SODIUM/POTASSIUM-TRANSPORTING ATPASE SUBUNIT ALPHA"/>
    <property type="match status" value="1"/>
</dbReference>
<dbReference type="Pfam" id="PF00690">
    <property type="entry name" value="Cation_ATPase_N"/>
    <property type="match status" value="1"/>
</dbReference>
<comment type="similarity">
    <text evidence="2">Belongs to the cation transport ATPase (P-type) (TC 3.A.3) family. Type IIA subfamily.</text>
</comment>
<dbReference type="SMART" id="SM00831">
    <property type="entry name" value="Cation_ATPase_N"/>
    <property type="match status" value="1"/>
</dbReference>
<dbReference type="InterPro" id="IPR044492">
    <property type="entry name" value="P_typ_ATPase_HD_dom"/>
</dbReference>
<evidence type="ECO:0000259" key="12">
    <source>
        <dbReference type="SMART" id="SM00831"/>
    </source>
</evidence>
<proteinExistence type="inferred from homology"/>
<feature type="transmembrane region" description="Helical" evidence="11">
    <location>
        <begin position="256"/>
        <end position="289"/>
    </location>
</feature>
<feature type="transmembrane region" description="Helical" evidence="11">
    <location>
        <begin position="644"/>
        <end position="665"/>
    </location>
</feature>
<protein>
    <submittedName>
        <fullName evidence="13">Cation-translocating P-type ATPase</fullName>
    </submittedName>
</protein>
<evidence type="ECO:0000256" key="10">
    <source>
        <dbReference type="SAM" id="MobiDB-lite"/>
    </source>
</evidence>
<feature type="transmembrane region" description="Helical" evidence="11">
    <location>
        <begin position="822"/>
        <end position="842"/>
    </location>
</feature>
<dbReference type="InterPro" id="IPR006068">
    <property type="entry name" value="ATPase_P-typ_cation-transptr_C"/>
</dbReference>
<dbReference type="PANTHER" id="PTHR43294:SF20">
    <property type="entry name" value="P-TYPE ATPASE"/>
    <property type="match status" value="1"/>
</dbReference>
<comment type="caution">
    <text evidence="13">The sequence shown here is derived from an EMBL/GenBank/DDBJ whole genome shotgun (WGS) entry which is preliminary data.</text>
</comment>
<evidence type="ECO:0000256" key="9">
    <source>
        <dbReference type="ARBA" id="ARBA00049360"/>
    </source>
</evidence>
<feature type="domain" description="Cation-transporting P-type ATPase N-terminal" evidence="12">
    <location>
        <begin position="1"/>
        <end position="62"/>
    </location>
</feature>
<keyword evidence="3 11" id="KW-0812">Transmembrane</keyword>
<dbReference type="InterPro" id="IPR050510">
    <property type="entry name" value="Cation_transp_ATPase_P-type"/>
</dbReference>
<dbReference type="PRINTS" id="PR00120">
    <property type="entry name" value="HATPASE"/>
</dbReference>
<sequence length="849" mass="90816">MPQVRPTGLSQAEALERLRTDGPNELPTAKPRNLLQQAWEIVRQPMLLLLLGAGTLNFVLAEPLDGAILMSFVVVVIGISIYQEHKTENALAALRDLSSPRALVIRDGQQVRIAGRDVVRGDVVLLVEGDRVPADAVLVDGVNVSVDESALTGESVPVRKTVGSGDPDDEAMGEPGGDATPWVFSGTLVVKGRAIALVKGTAANTELGRIGSALRTIPQERTPLQREVDRLVRVIAVLGLVVAVAVAVIYGLTRGVWLQGILAGIATAMAILPEEFPVVLTIFLALGAWRMSQKHVLTRRTPVIETLGSATVVCVDKTGTLTMNSMTVRELLVDGSTHALDGRPLPAEFHPIVEFGRLASPLDPFDPMDQAFEDLADTYLPATERSHAGWELVREYPLSEELLALSHVWRSPSGSDFVVAAKGAPESIADLCHFDETAVARLTTLVDAATAQGQRVLAVARAALRAEGGLPSDQHDFDFEFIGLAALHDPVRPGVAQAVAECARAGVRTVMITGDFPGTALAIAREIGLDAEGGCITGPELRTMSDTELAHRIRTVSVFARMVPQQKLQLIRALKSNGEVVGMTGDGVNDAPALRAADIGIAMGARGTDVARESAALVITDDDFASIVGGIRQGRGIFDNLRKAMSYTIAVHLPIVGMSLIPVFVADWPLVLLPVLIAFLELIIDPACSVVFESEQIDPMVMEQKPRGLGEPLFGRRVLTIAVLQGVFALLAVLAVYLWAVLGNRPDDVVRSVTFATLVTGNLALILVNRSWTLPVWRTFRERLNRTLKWILLGGSALLLTVLLVPPFRAAFNLGPIGPSDWAVAIGAGVAGVVWFEIYKVVAGRSRAT</sequence>
<evidence type="ECO:0000313" key="13">
    <source>
        <dbReference type="EMBL" id="TXN29521.1"/>
    </source>
</evidence>
<feature type="transmembrane region" description="Helical" evidence="11">
    <location>
        <begin position="713"/>
        <end position="740"/>
    </location>
</feature>
<dbReference type="GO" id="GO:1902600">
    <property type="term" value="P:proton transmembrane transport"/>
    <property type="evidence" value="ECO:0007669"/>
    <property type="project" value="TreeGrafter"/>
</dbReference>
<dbReference type="NCBIfam" id="TIGR01494">
    <property type="entry name" value="ATPase_P-type"/>
    <property type="match status" value="3"/>
</dbReference>
<accession>A0A5C8UNN3</accession>
<feature type="transmembrane region" description="Helical" evidence="11">
    <location>
        <begin position="790"/>
        <end position="810"/>
    </location>
</feature>
<dbReference type="InterPro" id="IPR008250">
    <property type="entry name" value="ATPase_P-typ_transduc_dom_A_sf"/>
</dbReference>
<dbReference type="InterPro" id="IPR023298">
    <property type="entry name" value="ATPase_P-typ_TM_dom_sf"/>
</dbReference>
<gene>
    <name evidence="13" type="ORF">FVP33_14250</name>
</gene>
<reference evidence="13 14" key="1">
    <citation type="submission" date="2019-08" db="EMBL/GenBank/DDBJ databases">
        <title>Bacterial whole genome sequence for Glaciihabitans sp. CHu50b-6-2.</title>
        <authorList>
            <person name="Jin L."/>
        </authorList>
    </citation>
    <scope>NUCLEOTIDE SEQUENCE [LARGE SCALE GENOMIC DNA]</scope>
    <source>
        <strain evidence="13 14">CHu50b-6-2</strain>
    </source>
</reference>
<evidence type="ECO:0000256" key="2">
    <source>
        <dbReference type="ARBA" id="ARBA00005675"/>
    </source>
</evidence>
<dbReference type="PROSITE" id="PS00154">
    <property type="entry name" value="ATPASE_E1_E2"/>
    <property type="match status" value="1"/>
</dbReference>
<dbReference type="InterPro" id="IPR036412">
    <property type="entry name" value="HAD-like_sf"/>
</dbReference>
<dbReference type="InterPro" id="IPR018303">
    <property type="entry name" value="ATPase_P-typ_P_site"/>
</dbReference>
<dbReference type="SUPFAM" id="SSF81653">
    <property type="entry name" value="Calcium ATPase, transduction domain A"/>
    <property type="match status" value="1"/>
</dbReference>
<dbReference type="GO" id="GO:0030007">
    <property type="term" value="P:intracellular potassium ion homeostasis"/>
    <property type="evidence" value="ECO:0007669"/>
    <property type="project" value="TreeGrafter"/>
</dbReference>
<dbReference type="EMBL" id="VRMG01000009">
    <property type="protein sequence ID" value="TXN29521.1"/>
    <property type="molecule type" value="Genomic_DNA"/>
</dbReference>
<evidence type="ECO:0000256" key="6">
    <source>
        <dbReference type="ARBA" id="ARBA00022967"/>
    </source>
</evidence>
<dbReference type="GO" id="GO:1990573">
    <property type="term" value="P:potassium ion import across plasma membrane"/>
    <property type="evidence" value="ECO:0007669"/>
    <property type="project" value="TreeGrafter"/>
</dbReference>
<evidence type="ECO:0000256" key="7">
    <source>
        <dbReference type="ARBA" id="ARBA00022989"/>
    </source>
</evidence>
<evidence type="ECO:0000256" key="8">
    <source>
        <dbReference type="ARBA" id="ARBA00023136"/>
    </source>
</evidence>
<keyword evidence="5" id="KW-0067">ATP-binding</keyword>
<dbReference type="Gene3D" id="3.40.1110.10">
    <property type="entry name" value="Calcium-transporting ATPase, cytoplasmic domain N"/>
    <property type="match status" value="1"/>
</dbReference>
<organism evidence="13 14">
    <name type="scientific">Lacisediminihabitans profunda</name>
    <dbReference type="NCBI Taxonomy" id="2594790"/>
    <lineage>
        <taxon>Bacteria</taxon>
        <taxon>Bacillati</taxon>
        <taxon>Actinomycetota</taxon>
        <taxon>Actinomycetes</taxon>
        <taxon>Micrococcales</taxon>
        <taxon>Microbacteriaceae</taxon>
        <taxon>Lacisediminihabitans</taxon>
    </lineage>
</organism>
<dbReference type="SUPFAM" id="SSF81665">
    <property type="entry name" value="Calcium ATPase, transmembrane domain M"/>
    <property type="match status" value="1"/>
</dbReference>
<dbReference type="GO" id="GO:0016887">
    <property type="term" value="F:ATP hydrolysis activity"/>
    <property type="evidence" value="ECO:0007669"/>
    <property type="project" value="InterPro"/>
</dbReference>
<dbReference type="InterPro" id="IPR059000">
    <property type="entry name" value="ATPase_P-type_domA"/>
</dbReference>
<dbReference type="Pfam" id="PF00122">
    <property type="entry name" value="E1-E2_ATPase"/>
    <property type="match status" value="1"/>
</dbReference>
<evidence type="ECO:0000256" key="5">
    <source>
        <dbReference type="ARBA" id="ARBA00022840"/>
    </source>
</evidence>
<dbReference type="Gene3D" id="3.40.50.1000">
    <property type="entry name" value="HAD superfamily/HAD-like"/>
    <property type="match status" value="1"/>
</dbReference>
<dbReference type="InterPro" id="IPR004014">
    <property type="entry name" value="ATPase_P-typ_cation-transptr_N"/>
</dbReference>
<dbReference type="InterPro" id="IPR023299">
    <property type="entry name" value="ATPase_P-typ_cyto_dom_N"/>
</dbReference>
<dbReference type="InterPro" id="IPR001757">
    <property type="entry name" value="P_typ_ATPase"/>
</dbReference>
<dbReference type="SFLD" id="SFLDS00003">
    <property type="entry name" value="Haloacid_Dehalogenase"/>
    <property type="match status" value="1"/>
</dbReference>
<dbReference type="SUPFAM" id="SSF81660">
    <property type="entry name" value="Metal cation-transporting ATPase, ATP-binding domain N"/>
    <property type="match status" value="1"/>
</dbReference>
<feature type="transmembrane region" description="Helical" evidence="11">
    <location>
        <begin position="66"/>
        <end position="82"/>
    </location>
</feature>
<dbReference type="Gene3D" id="1.20.1110.10">
    <property type="entry name" value="Calcium-transporting ATPase, transmembrane domain"/>
    <property type="match status" value="2"/>
</dbReference>
<name>A0A5C8UNN3_9MICO</name>
<keyword evidence="4" id="KW-0547">Nucleotide-binding</keyword>
<feature type="transmembrane region" description="Helical" evidence="11">
    <location>
        <begin position="671"/>
        <end position="692"/>
    </location>
</feature>
<evidence type="ECO:0000256" key="11">
    <source>
        <dbReference type="SAM" id="Phobius"/>
    </source>
</evidence>
<dbReference type="SUPFAM" id="SSF56784">
    <property type="entry name" value="HAD-like"/>
    <property type="match status" value="1"/>
</dbReference>
<dbReference type="GO" id="GO:0006883">
    <property type="term" value="P:intracellular sodium ion homeostasis"/>
    <property type="evidence" value="ECO:0007669"/>
    <property type="project" value="TreeGrafter"/>
</dbReference>
<dbReference type="GO" id="GO:0005391">
    <property type="term" value="F:P-type sodium:potassium-exchanging transporter activity"/>
    <property type="evidence" value="ECO:0007669"/>
    <property type="project" value="TreeGrafter"/>
</dbReference>
<comment type="catalytic activity">
    <reaction evidence="9">
        <text>ATP + H2O = ADP + phosphate + H(+)</text>
        <dbReference type="Rhea" id="RHEA:13065"/>
        <dbReference type="ChEBI" id="CHEBI:15377"/>
        <dbReference type="ChEBI" id="CHEBI:15378"/>
        <dbReference type="ChEBI" id="CHEBI:30616"/>
        <dbReference type="ChEBI" id="CHEBI:43474"/>
        <dbReference type="ChEBI" id="CHEBI:456216"/>
    </reaction>
</comment>